<keyword evidence="3" id="KW-0472">Membrane</keyword>
<evidence type="ECO:0000256" key="3">
    <source>
        <dbReference type="SAM" id="Phobius"/>
    </source>
</evidence>
<evidence type="ECO:0000256" key="2">
    <source>
        <dbReference type="SAM" id="MobiDB-lite"/>
    </source>
</evidence>
<keyword evidence="1" id="KW-0175">Coiled coil</keyword>
<feature type="compositionally biased region" description="Basic and acidic residues" evidence="2">
    <location>
        <begin position="433"/>
        <end position="452"/>
    </location>
</feature>
<reference evidence="5" key="1">
    <citation type="journal article" date="2019" name="Int. J. Syst. Evol. Microbiol.">
        <title>The Global Catalogue of Microorganisms (GCM) 10K type strain sequencing project: providing services to taxonomists for standard genome sequencing and annotation.</title>
        <authorList>
            <consortium name="The Broad Institute Genomics Platform"/>
            <consortium name="The Broad Institute Genome Sequencing Center for Infectious Disease"/>
            <person name="Wu L."/>
            <person name="Ma J."/>
        </authorList>
    </citation>
    <scope>NUCLEOTIDE SEQUENCE [LARGE SCALE GENOMIC DNA]</scope>
    <source>
        <strain evidence="5">CGMCC 4.1467</strain>
    </source>
</reference>
<dbReference type="RefSeq" id="WP_379708832.1">
    <property type="nucleotide sequence ID" value="NZ_JBHTBS010000001.1"/>
</dbReference>
<dbReference type="EMBL" id="JBHTBS010000001">
    <property type="protein sequence ID" value="MFC7336077.1"/>
    <property type="molecule type" value="Genomic_DNA"/>
</dbReference>
<evidence type="ECO:0000313" key="5">
    <source>
        <dbReference type="Proteomes" id="UP001596472"/>
    </source>
</evidence>
<comment type="caution">
    <text evidence="4">The sequence shown here is derived from an EMBL/GenBank/DDBJ whole genome shotgun (WGS) entry which is preliminary data.</text>
</comment>
<feature type="compositionally biased region" description="Gly residues" evidence="2">
    <location>
        <begin position="355"/>
        <end position="364"/>
    </location>
</feature>
<feature type="region of interest" description="Disordered" evidence="2">
    <location>
        <begin position="398"/>
        <end position="452"/>
    </location>
</feature>
<evidence type="ECO:0008006" key="6">
    <source>
        <dbReference type="Google" id="ProtNLM"/>
    </source>
</evidence>
<accession>A0ABW2L3M3</accession>
<protein>
    <recommendedName>
        <fullName evidence="6">DUF4175 domain-containing protein</fullName>
    </recommendedName>
</protein>
<dbReference type="Proteomes" id="UP001596472">
    <property type="component" value="Unassembled WGS sequence"/>
</dbReference>
<feature type="transmembrane region" description="Helical" evidence="3">
    <location>
        <begin position="134"/>
        <end position="155"/>
    </location>
</feature>
<evidence type="ECO:0000313" key="4">
    <source>
        <dbReference type="EMBL" id="MFC7336077.1"/>
    </source>
</evidence>
<keyword evidence="3" id="KW-1133">Transmembrane helix</keyword>
<feature type="compositionally biased region" description="Gly residues" evidence="2">
    <location>
        <begin position="419"/>
        <end position="431"/>
    </location>
</feature>
<organism evidence="4 5">
    <name type="scientific">Haloferula chungangensis</name>
    <dbReference type="NCBI Taxonomy" id="1048331"/>
    <lineage>
        <taxon>Bacteria</taxon>
        <taxon>Pseudomonadati</taxon>
        <taxon>Verrucomicrobiota</taxon>
        <taxon>Verrucomicrobiia</taxon>
        <taxon>Verrucomicrobiales</taxon>
        <taxon>Verrucomicrobiaceae</taxon>
        <taxon>Haloferula</taxon>
    </lineage>
</organism>
<evidence type="ECO:0000256" key="1">
    <source>
        <dbReference type="SAM" id="Coils"/>
    </source>
</evidence>
<name>A0ABW2L3M3_9BACT</name>
<proteinExistence type="predicted"/>
<keyword evidence="3" id="KW-0812">Transmembrane</keyword>
<feature type="coiled-coil region" evidence="1">
    <location>
        <begin position="186"/>
        <end position="248"/>
    </location>
</feature>
<feature type="transmembrane region" description="Helical" evidence="3">
    <location>
        <begin position="27"/>
        <end position="50"/>
    </location>
</feature>
<gene>
    <name evidence="4" type="ORF">ACFQY0_02720</name>
</gene>
<feature type="transmembrane region" description="Helical" evidence="3">
    <location>
        <begin position="62"/>
        <end position="81"/>
    </location>
</feature>
<feature type="region of interest" description="Disordered" evidence="2">
    <location>
        <begin position="327"/>
        <end position="385"/>
    </location>
</feature>
<sequence>MEPTNKKLQNAWSREADRVSRRVNLGWWIESLTAPLVVVGLIGAFVLLLVRREIPGTPVWQLAAGIALVLLALAGIAWAIARARFENRQASMVRIEAAMHLRNGLSAASAGVRSWPEVPVRVDAGLSWNWQRLVIPPLAALLFLMAGLFIPVSALPGGDGKGPQEPDTWKQVEADLERLGEDEMIDETYLEEMKKKLEELRAKEEEEWFSHSSLEATDSLKKQHQSELQRFERDLNQAEKALGNLQKNAGGMPQERKDQLMNQFDQALQGLQNGGLKPNPGLLEQLKQLDPNNLGQLNPEQLQQLRENMQKAGQACKDCNGGGQGNGWMDELLDGQGNGQGEGEGKGEGPPRSGEGPGNGGVDRGPGHAPGVLGKRGEMLKGGNLEALEAQDLSRTLPGDLLQLQDGEHHVDESATGSSSGGGIQSTGAGGDRVWKESLDPEEQKALKKFFE</sequence>
<keyword evidence="5" id="KW-1185">Reference proteome</keyword>